<evidence type="ECO:0000313" key="3">
    <source>
        <dbReference type="EMBL" id="GAH35995.1"/>
    </source>
</evidence>
<sequence length="134" mass="15096">FKAGDEELCRQYFTTAFKINLTGSDTNTRRLYLQNVSYNSLGDVYMSRVYVFFDGFRYGQSNGIRYDPTIVVPCDYTPETNGGDPPDPEPNDPPGPDPNDGNIISFGNFFLGFFAISIITLVILVKKRTKTKKL</sequence>
<keyword evidence="2" id="KW-1133">Transmembrane helix</keyword>
<proteinExistence type="predicted"/>
<feature type="non-terminal residue" evidence="3">
    <location>
        <position position="1"/>
    </location>
</feature>
<dbReference type="EMBL" id="BARU01013363">
    <property type="protein sequence ID" value="GAH35995.1"/>
    <property type="molecule type" value="Genomic_DNA"/>
</dbReference>
<keyword evidence="2" id="KW-0812">Transmembrane</keyword>
<accession>X1FU09</accession>
<dbReference type="AlphaFoldDB" id="X1FU09"/>
<comment type="caution">
    <text evidence="3">The sequence shown here is derived from an EMBL/GenBank/DDBJ whole genome shotgun (WGS) entry which is preliminary data.</text>
</comment>
<feature type="transmembrane region" description="Helical" evidence="2">
    <location>
        <begin position="103"/>
        <end position="125"/>
    </location>
</feature>
<name>X1FU09_9ZZZZ</name>
<feature type="region of interest" description="Disordered" evidence="1">
    <location>
        <begin position="75"/>
        <end position="101"/>
    </location>
</feature>
<reference evidence="3" key="1">
    <citation type="journal article" date="2014" name="Front. Microbiol.">
        <title>High frequency of phylogenetically diverse reductive dehalogenase-homologous genes in deep subseafloor sedimentary metagenomes.</title>
        <authorList>
            <person name="Kawai M."/>
            <person name="Futagami T."/>
            <person name="Toyoda A."/>
            <person name="Takaki Y."/>
            <person name="Nishi S."/>
            <person name="Hori S."/>
            <person name="Arai W."/>
            <person name="Tsubouchi T."/>
            <person name="Morono Y."/>
            <person name="Uchiyama I."/>
            <person name="Ito T."/>
            <person name="Fujiyama A."/>
            <person name="Inagaki F."/>
            <person name="Takami H."/>
        </authorList>
    </citation>
    <scope>NUCLEOTIDE SEQUENCE</scope>
    <source>
        <strain evidence="3">Expedition CK06-06</strain>
    </source>
</reference>
<gene>
    <name evidence="3" type="ORF">S03H2_24183</name>
</gene>
<protein>
    <submittedName>
        <fullName evidence="3">Uncharacterized protein</fullName>
    </submittedName>
</protein>
<keyword evidence="2" id="KW-0472">Membrane</keyword>
<evidence type="ECO:0000256" key="1">
    <source>
        <dbReference type="SAM" id="MobiDB-lite"/>
    </source>
</evidence>
<evidence type="ECO:0000256" key="2">
    <source>
        <dbReference type="SAM" id="Phobius"/>
    </source>
</evidence>
<organism evidence="3">
    <name type="scientific">marine sediment metagenome</name>
    <dbReference type="NCBI Taxonomy" id="412755"/>
    <lineage>
        <taxon>unclassified sequences</taxon>
        <taxon>metagenomes</taxon>
        <taxon>ecological metagenomes</taxon>
    </lineage>
</organism>